<protein>
    <submittedName>
        <fullName evidence="2">Predicted protein</fullName>
    </submittedName>
</protein>
<dbReference type="EMBL" id="DS545457">
    <property type="protein sequence ID" value="EDQ49154.1"/>
    <property type="molecule type" value="Genomic_DNA"/>
</dbReference>
<feature type="compositionally biased region" description="Basic and acidic residues" evidence="1">
    <location>
        <begin position="175"/>
        <end position="191"/>
    </location>
</feature>
<gene>
    <name evidence="2" type="ORF">PHYPADRAFT_102518</name>
</gene>
<accession>A9U593</accession>
<evidence type="ECO:0000256" key="1">
    <source>
        <dbReference type="SAM" id="MobiDB-lite"/>
    </source>
</evidence>
<dbReference type="AlphaFoldDB" id="A9U593"/>
<feature type="region of interest" description="Disordered" evidence="1">
    <location>
        <begin position="164"/>
        <end position="191"/>
    </location>
</feature>
<organism>
    <name type="scientific">Physcomitrium patens</name>
    <name type="common">Spreading-leaved earth moss</name>
    <name type="synonym">Physcomitrella patens</name>
    <dbReference type="NCBI Taxonomy" id="3218"/>
    <lineage>
        <taxon>Eukaryota</taxon>
        <taxon>Viridiplantae</taxon>
        <taxon>Streptophyta</taxon>
        <taxon>Embryophyta</taxon>
        <taxon>Bryophyta</taxon>
        <taxon>Bryophytina</taxon>
        <taxon>Bryopsida</taxon>
        <taxon>Funariidae</taxon>
        <taxon>Funariales</taxon>
        <taxon>Funariaceae</taxon>
        <taxon>Physcomitrium</taxon>
    </lineage>
</organism>
<name>A9U593_PHYPA</name>
<reference evidence="2" key="1">
    <citation type="journal article" date="2008" name="Science">
        <title>The Physcomitrella genome reveals evolutionary insights into the conquest of land by plants.</title>
        <authorList>
            <person name="Rensing S."/>
            <person name="Lang D."/>
            <person name="Zimmer A."/>
            <person name="Terry A."/>
            <person name="Salamov A."/>
            <person name="Shapiro H."/>
            <person name="Nishiyama T."/>
            <person name="Perroud P.-F."/>
            <person name="Lindquist E."/>
            <person name="Kamisugi Y."/>
            <person name="Tanahashi T."/>
            <person name="Sakakibara K."/>
            <person name="Fujita T."/>
            <person name="Oishi K."/>
            <person name="Shin-I T."/>
            <person name="Kuroki Y."/>
            <person name="Toyoda A."/>
            <person name="Suzuki Y."/>
            <person name="Hashimoto A."/>
            <person name="Yamaguchi K."/>
            <person name="Sugano A."/>
            <person name="Kohara Y."/>
            <person name="Fujiyama A."/>
            <person name="Anterola A."/>
            <person name="Aoki S."/>
            <person name="Ashton N."/>
            <person name="Barbazuk W.B."/>
            <person name="Barker E."/>
            <person name="Bennetzen J."/>
            <person name="Bezanilla M."/>
            <person name="Blankenship R."/>
            <person name="Cho S.H."/>
            <person name="Dutcher S."/>
            <person name="Estelle M."/>
            <person name="Fawcett J.A."/>
            <person name="Gundlach H."/>
            <person name="Hanada K."/>
            <person name="Heyl A."/>
            <person name="Hicks K.A."/>
            <person name="Hugh J."/>
            <person name="Lohr M."/>
            <person name="Mayer K."/>
            <person name="Melkozernov A."/>
            <person name="Murata T."/>
            <person name="Nelson D."/>
            <person name="Pils B."/>
            <person name="Prigge M."/>
            <person name="Reiss B."/>
            <person name="Renner T."/>
            <person name="Rombauts S."/>
            <person name="Rushton P."/>
            <person name="Sanderfoot A."/>
            <person name="Schween G."/>
            <person name="Shiu S.-H."/>
            <person name="Stueber K."/>
            <person name="Theodoulou F.L."/>
            <person name="Tu H."/>
            <person name="Van de Peer Y."/>
            <person name="Verrier P.J."/>
            <person name="Waters E."/>
            <person name="Wood A."/>
            <person name="Yang L."/>
            <person name="Cove D."/>
            <person name="Cuming A."/>
            <person name="Hasebe M."/>
            <person name="Lucas S."/>
            <person name="Mishler D.B."/>
            <person name="Reski R."/>
            <person name="Grigoriev I."/>
            <person name="Quatrano R.S."/>
            <person name="Boore J.L."/>
        </authorList>
    </citation>
    <scope>NUCLEOTIDE SEQUENCE [LARGE SCALE GENOMIC DNA]</scope>
</reference>
<evidence type="ECO:0000313" key="2">
    <source>
        <dbReference type="EMBL" id="EDQ49154.1"/>
    </source>
</evidence>
<proteinExistence type="predicted"/>
<sequence>MSKDEFSRFLMANEESQIEARSGEGSFYEEAGREQLSKNGQKYHRRVWFLVYMLEQLQWMATVAQKATTRDRSIGHHEWLPRAGALESYDRASRYEDLSYDGPSGHDGLSLSLEHLSSTHWSAGICNVTTGDAAVSDVVSKAALTDGSGVGTNVACGSLAEVEDGVDNDSINDNPDGRRADGTAGGERTKT</sequence>